<evidence type="ECO:0000256" key="2">
    <source>
        <dbReference type="ARBA" id="ARBA00005417"/>
    </source>
</evidence>
<evidence type="ECO:0000259" key="7">
    <source>
        <dbReference type="PROSITE" id="PS50893"/>
    </source>
</evidence>
<keyword evidence="9" id="KW-1185">Reference proteome</keyword>
<feature type="non-terminal residue" evidence="8">
    <location>
        <position position="198"/>
    </location>
</feature>
<dbReference type="Gene3D" id="3.40.50.300">
    <property type="entry name" value="P-loop containing nucleotide triphosphate hydrolases"/>
    <property type="match status" value="1"/>
</dbReference>
<evidence type="ECO:0000256" key="5">
    <source>
        <dbReference type="ARBA" id="ARBA00022840"/>
    </source>
</evidence>
<name>A0A6V8PA35_9ACTN</name>
<dbReference type="GO" id="GO:0005524">
    <property type="term" value="F:ATP binding"/>
    <property type="evidence" value="ECO:0007669"/>
    <property type="project" value="UniProtKB-KW"/>
</dbReference>
<evidence type="ECO:0000256" key="4">
    <source>
        <dbReference type="ARBA" id="ARBA00022741"/>
    </source>
</evidence>
<evidence type="ECO:0000256" key="1">
    <source>
        <dbReference type="ARBA" id="ARBA00004202"/>
    </source>
</evidence>
<dbReference type="InterPro" id="IPR050763">
    <property type="entry name" value="ABC_transporter_ATP-binding"/>
</dbReference>
<feature type="non-terminal residue" evidence="8">
    <location>
        <position position="1"/>
    </location>
</feature>
<keyword evidence="5 8" id="KW-0067">ATP-binding</keyword>
<evidence type="ECO:0000256" key="6">
    <source>
        <dbReference type="ARBA" id="ARBA00023251"/>
    </source>
</evidence>
<protein>
    <submittedName>
        <fullName evidence="8">ABC-2 type transport system ATP-binding protein</fullName>
    </submittedName>
</protein>
<dbReference type="GO" id="GO:0016887">
    <property type="term" value="F:ATP hydrolysis activity"/>
    <property type="evidence" value="ECO:0007669"/>
    <property type="project" value="InterPro"/>
</dbReference>
<dbReference type="SUPFAM" id="SSF52540">
    <property type="entry name" value="P-loop containing nucleoside triphosphate hydrolases"/>
    <property type="match status" value="1"/>
</dbReference>
<dbReference type="GO" id="GO:0005886">
    <property type="term" value="C:plasma membrane"/>
    <property type="evidence" value="ECO:0007669"/>
    <property type="project" value="UniProtKB-SubCell"/>
</dbReference>
<dbReference type="PANTHER" id="PTHR42711">
    <property type="entry name" value="ABC TRANSPORTER ATP-BINDING PROTEIN"/>
    <property type="match status" value="1"/>
</dbReference>
<dbReference type="PROSITE" id="PS50893">
    <property type="entry name" value="ABC_TRANSPORTER_2"/>
    <property type="match status" value="1"/>
</dbReference>
<comment type="similarity">
    <text evidence="2">Belongs to the ABC transporter superfamily.</text>
</comment>
<organism evidence="8 9">
    <name type="scientific">Candidatus Hakubella thermalkaliphila</name>
    <dbReference type="NCBI Taxonomy" id="2754717"/>
    <lineage>
        <taxon>Bacteria</taxon>
        <taxon>Bacillati</taxon>
        <taxon>Actinomycetota</taxon>
        <taxon>Actinomycetota incertae sedis</taxon>
        <taxon>Candidatus Hakubellales</taxon>
        <taxon>Candidatus Hakubellaceae</taxon>
        <taxon>Candidatus Hakubella</taxon>
    </lineage>
</organism>
<dbReference type="Proteomes" id="UP000591948">
    <property type="component" value="Unassembled WGS sequence"/>
</dbReference>
<gene>
    <name evidence="8" type="ORF">HKBW3S33_02336</name>
</gene>
<comment type="subcellular location">
    <subcellularLocation>
        <location evidence="1">Cell membrane</location>
        <topology evidence="1">Peripheral membrane protein</topology>
    </subcellularLocation>
</comment>
<proteinExistence type="inferred from homology"/>
<keyword evidence="3" id="KW-0813">Transport</keyword>
<feature type="domain" description="ABC transporter" evidence="7">
    <location>
        <begin position="1"/>
        <end position="198"/>
    </location>
</feature>
<keyword evidence="6" id="KW-0046">Antibiotic resistance</keyword>
<dbReference type="AlphaFoldDB" id="A0A6V8PA35"/>
<dbReference type="EMBL" id="BLRY01000506">
    <property type="protein sequence ID" value="GFP28920.1"/>
    <property type="molecule type" value="Genomic_DNA"/>
</dbReference>
<dbReference type="Pfam" id="PF00005">
    <property type="entry name" value="ABC_tran"/>
    <property type="match status" value="1"/>
</dbReference>
<comment type="caution">
    <text evidence="8">The sequence shown here is derived from an EMBL/GenBank/DDBJ whole genome shotgun (WGS) entry which is preliminary data.</text>
</comment>
<dbReference type="PANTHER" id="PTHR42711:SF5">
    <property type="entry name" value="ABC TRANSPORTER ATP-BINDING PROTEIN NATA"/>
    <property type="match status" value="1"/>
</dbReference>
<keyword evidence="4" id="KW-0547">Nucleotide-binding</keyword>
<evidence type="ECO:0000313" key="8">
    <source>
        <dbReference type="EMBL" id="GFP28920.1"/>
    </source>
</evidence>
<dbReference type="GO" id="GO:0046677">
    <property type="term" value="P:response to antibiotic"/>
    <property type="evidence" value="ECO:0007669"/>
    <property type="project" value="UniProtKB-KW"/>
</dbReference>
<dbReference type="InterPro" id="IPR027417">
    <property type="entry name" value="P-loop_NTPase"/>
</dbReference>
<dbReference type="RefSeq" id="WP_176234122.1">
    <property type="nucleotide sequence ID" value="NZ_BLRY01000506.1"/>
</dbReference>
<sequence length="198" mass="22015">VEIRNLTKHFGRLVAVDDVSFEIREKEVLGSLGPNGAGKSSIIYRIVGLRKPTKGSVLVWGLESTKNGMEVRRRLSYLPQQAAVFDNLSVRENLSLAAKMYGVEHKRQRVTEVIEEYDLEEKADKLAHTLSGGQKRQLNFALGSIPDPPLMILDEPTVGPDPSRRLAACAPILRFQQQGQPNLLTTHYLDAPDALCSR</sequence>
<evidence type="ECO:0000256" key="3">
    <source>
        <dbReference type="ARBA" id="ARBA00022448"/>
    </source>
</evidence>
<accession>A0A6V8PA35</accession>
<dbReference type="InterPro" id="IPR003439">
    <property type="entry name" value="ABC_transporter-like_ATP-bd"/>
</dbReference>
<evidence type="ECO:0000313" key="9">
    <source>
        <dbReference type="Proteomes" id="UP000591948"/>
    </source>
</evidence>
<reference evidence="8 9" key="1">
    <citation type="journal article" date="2020" name="Front. Microbiol.">
        <title>Single-cell genomics of novel Actinobacteria with the Wood-Ljungdahl pathway discovered in a serpentinizing system.</title>
        <authorList>
            <person name="Merino N."/>
            <person name="Kawai M."/>
            <person name="Boyd E.S."/>
            <person name="Colman D.R."/>
            <person name="McGlynn S.E."/>
            <person name="Nealson K.H."/>
            <person name="Kurokawa K."/>
            <person name="Hongoh Y."/>
        </authorList>
    </citation>
    <scope>NUCLEOTIDE SEQUENCE [LARGE SCALE GENOMIC DNA]</scope>
    <source>
        <strain evidence="8 9">S33</strain>
    </source>
</reference>